<proteinExistence type="inferred from homology"/>
<keyword evidence="1" id="KW-0949">S-adenosyl-L-methionine</keyword>
<dbReference type="Proteomes" id="UP000644699">
    <property type="component" value="Unassembled WGS sequence"/>
</dbReference>
<protein>
    <submittedName>
        <fullName evidence="4">tRNA (N6-threonylcarbamoyladenosine(37)-N6)-methyltransferase TrmO</fullName>
    </submittedName>
</protein>
<keyword evidence="5" id="KW-1185">Reference proteome</keyword>
<dbReference type="EMBL" id="BMIQ01000001">
    <property type="protein sequence ID" value="GGD92494.1"/>
    <property type="molecule type" value="Genomic_DNA"/>
</dbReference>
<dbReference type="AlphaFoldDB" id="A0A917E0S5"/>
<dbReference type="Gene3D" id="2.40.30.70">
    <property type="entry name" value="YaeB-like"/>
    <property type="match status" value="1"/>
</dbReference>
<dbReference type="InterPro" id="IPR023370">
    <property type="entry name" value="TrmO-like_N"/>
</dbReference>
<dbReference type="InterPro" id="IPR040372">
    <property type="entry name" value="YaeB-like"/>
</dbReference>
<dbReference type="SUPFAM" id="SSF118196">
    <property type="entry name" value="YaeB-like"/>
    <property type="match status" value="1"/>
</dbReference>
<evidence type="ECO:0000313" key="5">
    <source>
        <dbReference type="Proteomes" id="UP000644699"/>
    </source>
</evidence>
<dbReference type="InterPro" id="IPR036413">
    <property type="entry name" value="YaeB-like_sf"/>
</dbReference>
<dbReference type="PANTHER" id="PTHR12818">
    <property type="entry name" value="TRNA (ADENINE(37)-N6)-METHYLTRANSFERASE"/>
    <property type="match status" value="1"/>
</dbReference>
<evidence type="ECO:0000259" key="3">
    <source>
        <dbReference type="PROSITE" id="PS51668"/>
    </source>
</evidence>
<name>A0A917E0S5_9HYPH</name>
<dbReference type="Pfam" id="PF01980">
    <property type="entry name" value="TrmO_N"/>
    <property type="match status" value="1"/>
</dbReference>
<comment type="caution">
    <text evidence="4">The sequence shown here is derived from an EMBL/GenBank/DDBJ whole genome shotgun (WGS) entry which is preliminary data.</text>
</comment>
<evidence type="ECO:0000256" key="1">
    <source>
        <dbReference type="ARBA" id="ARBA00022691"/>
    </source>
</evidence>
<reference evidence="4" key="2">
    <citation type="submission" date="2020-09" db="EMBL/GenBank/DDBJ databases">
        <authorList>
            <person name="Sun Q."/>
            <person name="Zhou Y."/>
        </authorList>
    </citation>
    <scope>NUCLEOTIDE SEQUENCE</scope>
    <source>
        <strain evidence="4">CGMCC 1.15367</strain>
    </source>
</reference>
<comment type="similarity">
    <text evidence="2">Belongs to the tRNA methyltransferase O family.</text>
</comment>
<gene>
    <name evidence="4" type="ORF">GCM10011390_09020</name>
</gene>
<organism evidence="4 5">
    <name type="scientific">Aureimonas endophytica</name>
    <dbReference type="NCBI Taxonomy" id="2027858"/>
    <lineage>
        <taxon>Bacteria</taxon>
        <taxon>Pseudomonadati</taxon>
        <taxon>Pseudomonadota</taxon>
        <taxon>Alphaproteobacteria</taxon>
        <taxon>Hyphomicrobiales</taxon>
        <taxon>Aurantimonadaceae</taxon>
        <taxon>Aureimonas</taxon>
    </lineage>
</organism>
<evidence type="ECO:0000256" key="2">
    <source>
        <dbReference type="ARBA" id="ARBA00033753"/>
    </source>
</evidence>
<dbReference type="NCBIfam" id="TIGR00104">
    <property type="entry name" value="tRNA_TsaA"/>
    <property type="match status" value="1"/>
</dbReference>
<dbReference type="PROSITE" id="PS51668">
    <property type="entry name" value="TSAA_2"/>
    <property type="match status" value="1"/>
</dbReference>
<sequence>MRARLSSAFAAVPVDRGRGLGDISRMSDSAADLRPGETSFAEAATDPQDAHLRFIGLVRSPWTERALCPKNLREARERRRTASVEIAPAFRLALSDLEAGQWVHLLSWLDRARRDLALQRPRHADGARGTFSLRSPVRPNPIGLHLVRIEALDRDSGHLVIDAIDLLDGTPLLDLKPFLPSVDIPPADGA</sequence>
<dbReference type="CDD" id="cd09281">
    <property type="entry name" value="UPF0066"/>
    <property type="match status" value="1"/>
</dbReference>
<accession>A0A917E0S5</accession>
<evidence type="ECO:0000313" key="4">
    <source>
        <dbReference type="EMBL" id="GGD92494.1"/>
    </source>
</evidence>
<reference evidence="4" key="1">
    <citation type="journal article" date="2014" name="Int. J. Syst. Evol. Microbiol.">
        <title>Complete genome sequence of Corynebacterium casei LMG S-19264T (=DSM 44701T), isolated from a smear-ripened cheese.</title>
        <authorList>
            <consortium name="US DOE Joint Genome Institute (JGI-PGF)"/>
            <person name="Walter F."/>
            <person name="Albersmeier A."/>
            <person name="Kalinowski J."/>
            <person name="Ruckert C."/>
        </authorList>
    </citation>
    <scope>NUCLEOTIDE SEQUENCE</scope>
    <source>
        <strain evidence="4">CGMCC 1.15367</strain>
    </source>
</reference>
<dbReference type="InterPro" id="IPR036414">
    <property type="entry name" value="YaeB_N_sf"/>
</dbReference>
<dbReference type="PANTHER" id="PTHR12818:SF0">
    <property type="entry name" value="TRNA (ADENINE(37)-N6)-METHYLTRANSFERASE"/>
    <property type="match status" value="1"/>
</dbReference>
<feature type="domain" description="TsaA-like" evidence="3">
    <location>
        <begin position="52"/>
        <end position="187"/>
    </location>
</feature>